<sequence length="426" mass="49791">MYRFKHKSRKSEKNEIDENSDRSSIHSTTSLSSHGSNSSLSSLVLSIPRFSINPSNDLVTNDNQSLTSINQKRYSIEHASSCKICHRPNLTNPYNTCSQLRDSQIVTRSESLPTSSTHESSDDQRERSQSFNVEDTQKEYKKLAAMKKNKKQLKRQCIMRLASLYQRPEHSTESLPYGSCSSTLPDLSQVPIQSKHSIETKSRSPPPPVLSQVVHLTPERINYYKQQQIELDRSIKKLLGSFTVKTNENINQIKKYWSYLKKISLDKIQPKSTENFSLFHYLSNLSHTDKQFESYLEEHDEIQAALHILIRILTILNEKYSFSTINHLFDYVEKLMLKKLTTQLEHLISHYNDEILFIHERIHFYQTPIDGKKNFDWVQCIKVDYPMLIENITDDFILKVPKIDQILLDMLKTMKKHLLYFNIENK</sequence>
<dbReference type="EMBL" id="CAJNON010001097">
    <property type="protein sequence ID" value="CAF1427343.1"/>
    <property type="molecule type" value="Genomic_DNA"/>
</dbReference>
<evidence type="ECO:0000313" key="3">
    <source>
        <dbReference type="Proteomes" id="UP000663891"/>
    </source>
</evidence>
<proteinExistence type="predicted"/>
<dbReference type="Proteomes" id="UP000663891">
    <property type="component" value="Unassembled WGS sequence"/>
</dbReference>
<organism evidence="2 3">
    <name type="scientific">Adineta steineri</name>
    <dbReference type="NCBI Taxonomy" id="433720"/>
    <lineage>
        <taxon>Eukaryota</taxon>
        <taxon>Metazoa</taxon>
        <taxon>Spiralia</taxon>
        <taxon>Gnathifera</taxon>
        <taxon>Rotifera</taxon>
        <taxon>Eurotatoria</taxon>
        <taxon>Bdelloidea</taxon>
        <taxon>Adinetida</taxon>
        <taxon>Adinetidae</taxon>
        <taxon>Adineta</taxon>
    </lineage>
</organism>
<feature type="compositionally biased region" description="Polar residues" evidence="1">
    <location>
        <begin position="106"/>
        <end position="118"/>
    </location>
</feature>
<evidence type="ECO:0000256" key="1">
    <source>
        <dbReference type="SAM" id="MobiDB-lite"/>
    </source>
</evidence>
<feature type="compositionally biased region" description="Basic and acidic residues" evidence="1">
    <location>
        <begin position="119"/>
        <end position="128"/>
    </location>
</feature>
<evidence type="ECO:0000313" key="2">
    <source>
        <dbReference type="EMBL" id="CAF1427343.1"/>
    </source>
</evidence>
<accession>A0A815MXL7</accession>
<feature type="compositionally biased region" description="Basic residues" evidence="1">
    <location>
        <begin position="1"/>
        <end position="10"/>
    </location>
</feature>
<protein>
    <submittedName>
        <fullName evidence="2">Uncharacterized protein</fullName>
    </submittedName>
</protein>
<dbReference type="AlphaFoldDB" id="A0A815MXL7"/>
<feature type="region of interest" description="Disordered" evidence="1">
    <location>
        <begin position="106"/>
        <end position="136"/>
    </location>
</feature>
<comment type="caution">
    <text evidence="2">The sequence shown here is derived from an EMBL/GenBank/DDBJ whole genome shotgun (WGS) entry which is preliminary data.</text>
</comment>
<feature type="compositionally biased region" description="Low complexity" evidence="1">
    <location>
        <begin position="25"/>
        <end position="38"/>
    </location>
</feature>
<reference evidence="2" key="1">
    <citation type="submission" date="2021-02" db="EMBL/GenBank/DDBJ databases">
        <authorList>
            <person name="Nowell W R."/>
        </authorList>
    </citation>
    <scope>NUCLEOTIDE SEQUENCE</scope>
</reference>
<feature type="region of interest" description="Disordered" evidence="1">
    <location>
        <begin position="1"/>
        <end position="38"/>
    </location>
</feature>
<gene>
    <name evidence="2" type="ORF">VCS650_LOCUS38083</name>
</gene>
<feature type="compositionally biased region" description="Basic and acidic residues" evidence="1">
    <location>
        <begin position="11"/>
        <end position="24"/>
    </location>
</feature>
<name>A0A815MXL7_9BILA</name>
<dbReference type="OrthoDB" id="10067852at2759"/>